<dbReference type="EMBL" id="JARJCW010000085">
    <property type="protein sequence ID" value="KAJ7196297.1"/>
    <property type="molecule type" value="Genomic_DNA"/>
</dbReference>
<protein>
    <submittedName>
        <fullName evidence="1">Uncharacterized protein</fullName>
    </submittedName>
</protein>
<evidence type="ECO:0000313" key="1">
    <source>
        <dbReference type="EMBL" id="KAJ7196297.1"/>
    </source>
</evidence>
<dbReference type="Proteomes" id="UP001219525">
    <property type="component" value="Unassembled WGS sequence"/>
</dbReference>
<feature type="non-terminal residue" evidence="1">
    <location>
        <position position="187"/>
    </location>
</feature>
<organism evidence="1 2">
    <name type="scientific">Mycena pura</name>
    <dbReference type="NCBI Taxonomy" id="153505"/>
    <lineage>
        <taxon>Eukaryota</taxon>
        <taxon>Fungi</taxon>
        <taxon>Dikarya</taxon>
        <taxon>Basidiomycota</taxon>
        <taxon>Agaricomycotina</taxon>
        <taxon>Agaricomycetes</taxon>
        <taxon>Agaricomycetidae</taxon>
        <taxon>Agaricales</taxon>
        <taxon>Marasmiineae</taxon>
        <taxon>Mycenaceae</taxon>
        <taxon>Mycena</taxon>
    </lineage>
</organism>
<dbReference type="AlphaFoldDB" id="A0AAD6V0B3"/>
<sequence length="187" mass="21623">RLNASDMDAIRAHNLKVNIDLGARAYEKMKRAFPQLKDLPSLYQLQARISLLSGIKPVKYHCCKNSCCCFVGPYTDLDSCPYCEEARYDSHRRPRATFDYLPLIPRLKALFADKDVCEQLLYRARYKSKDSKISDIFDSLHYRRLRKRNVSIEDTVFDYLFFDQDTDIAVGLSADGVGPFKNRKSTC</sequence>
<reference evidence="1" key="1">
    <citation type="submission" date="2023-03" db="EMBL/GenBank/DDBJ databases">
        <title>Massive genome expansion in bonnet fungi (Mycena s.s.) driven by repeated elements and novel gene families across ecological guilds.</title>
        <authorList>
            <consortium name="Lawrence Berkeley National Laboratory"/>
            <person name="Harder C.B."/>
            <person name="Miyauchi S."/>
            <person name="Viragh M."/>
            <person name="Kuo A."/>
            <person name="Thoen E."/>
            <person name="Andreopoulos B."/>
            <person name="Lu D."/>
            <person name="Skrede I."/>
            <person name="Drula E."/>
            <person name="Henrissat B."/>
            <person name="Morin E."/>
            <person name="Kohler A."/>
            <person name="Barry K."/>
            <person name="LaButti K."/>
            <person name="Morin E."/>
            <person name="Salamov A."/>
            <person name="Lipzen A."/>
            <person name="Mereny Z."/>
            <person name="Hegedus B."/>
            <person name="Baldrian P."/>
            <person name="Stursova M."/>
            <person name="Weitz H."/>
            <person name="Taylor A."/>
            <person name="Grigoriev I.V."/>
            <person name="Nagy L.G."/>
            <person name="Martin F."/>
            <person name="Kauserud H."/>
        </authorList>
    </citation>
    <scope>NUCLEOTIDE SEQUENCE</scope>
    <source>
        <strain evidence="1">9144</strain>
    </source>
</reference>
<gene>
    <name evidence="1" type="ORF">GGX14DRAFT_311132</name>
</gene>
<feature type="non-terminal residue" evidence="1">
    <location>
        <position position="1"/>
    </location>
</feature>
<proteinExistence type="predicted"/>
<accession>A0AAD6V0B3</accession>
<evidence type="ECO:0000313" key="2">
    <source>
        <dbReference type="Proteomes" id="UP001219525"/>
    </source>
</evidence>
<keyword evidence="2" id="KW-1185">Reference proteome</keyword>
<comment type="caution">
    <text evidence="1">The sequence shown here is derived from an EMBL/GenBank/DDBJ whole genome shotgun (WGS) entry which is preliminary data.</text>
</comment>
<name>A0AAD6V0B3_9AGAR</name>